<evidence type="ECO:0000313" key="6">
    <source>
        <dbReference type="EMBL" id="CDI40975.1"/>
    </source>
</evidence>
<keyword evidence="1 6" id="KW-0808">Transferase</keyword>
<keyword evidence="3 6" id="KW-0418">Kinase</keyword>
<name>F4LS04_TEPAE</name>
<keyword evidence="2" id="KW-0547">Nucleotide-binding</keyword>
<dbReference type="RefSeq" id="WP_013779262.1">
    <property type="nucleotide sequence ID" value="NC_015519.1"/>
</dbReference>
<keyword evidence="7" id="KW-1185">Reference proteome</keyword>
<dbReference type="EMBL" id="HF563609">
    <property type="protein sequence ID" value="CDI40975.1"/>
    <property type="molecule type" value="Genomic_DNA"/>
</dbReference>
<dbReference type="Gene3D" id="3.30.1180.20">
    <property type="entry name" value="Dihydroxyacetone kinase, domain 2"/>
    <property type="match status" value="1"/>
</dbReference>
<reference evidence="7" key="1">
    <citation type="journal article" date="2013" name="Genome Announc.">
        <title>First genome sequence of a syntrophic acetate-oxidizing bacterium, Tepidanaerobacter acetatoxydans strain Re1.</title>
        <authorList>
            <person name="Manzoor S."/>
            <person name="Bongcam-Rudloff E."/>
            <person name="Schnurer A."/>
            <person name="Muller B."/>
        </authorList>
    </citation>
    <scope>NUCLEOTIDE SEQUENCE [LARGE SCALE GENOMIC DNA]</scope>
    <source>
        <strain evidence="7">Re1</strain>
    </source>
</reference>
<sequence length="331" mass="35881">MRRLINDPYDVVEEMLEGFCRAHNDYVHLYENDGRVVVSNLAPVKDKVGVIIGGGSGHEPLFLGYVGENFADAAVIGNINTSPSPEACYNAVKAVDAGRGCIYLYGNYAGDVMNFDMGAELAAEDGIRVETVTVTDDVYSSKNIKDRRGVAGDFFVFKIAAAKAAMGGDLDEVVAAASKANDNTRSMGVALSSATHPATGKPMFELADGEMEIGMGIHGEPGVRRGKLQNADKVVDEIMSHILPDLPFNAEDEVAVIVNSLGATPLMDLHICFRRVAQILDDKKIKIYRSFVGPYATTMDMSGMSITLMKLDDELKKMLDYPCATPYYIKK</sequence>
<dbReference type="EC" id="2.7.-.-" evidence="6"/>
<dbReference type="Pfam" id="PF02733">
    <property type="entry name" value="Dak1"/>
    <property type="match status" value="1"/>
</dbReference>
<organism evidence="6 7">
    <name type="scientific">Tepidanaerobacter acetatoxydans (strain DSM 21804 / JCM 16047 / Re1)</name>
    <dbReference type="NCBI Taxonomy" id="1209989"/>
    <lineage>
        <taxon>Bacteria</taxon>
        <taxon>Bacillati</taxon>
        <taxon>Bacillota</taxon>
        <taxon>Clostridia</taxon>
        <taxon>Thermosediminibacterales</taxon>
        <taxon>Tepidanaerobacteraceae</taxon>
        <taxon>Tepidanaerobacter</taxon>
    </lineage>
</organism>
<dbReference type="KEGG" id="tep:TepRe1_2221"/>
<dbReference type="PANTHER" id="PTHR28629">
    <property type="entry name" value="TRIOKINASE/FMN CYCLASE"/>
    <property type="match status" value="1"/>
</dbReference>
<keyword evidence="4" id="KW-0067">ATP-binding</keyword>
<dbReference type="Gene3D" id="3.40.50.10440">
    <property type="entry name" value="Dihydroxyacetone kinase, domain 1"/>
    <property type="match status" value="1"/>
</dbReference>
<proteinExistence type="predicted"/>
<dbReference type="AlphaFoldDB" id="F4LS04"/>
<evidence type="ECO:0000313" key="7">
    <source>
        <dbReference type="Proteomes" id="UP000010802"/>
    </source>
</evidence>
<evidence type="ECO:0000256" key="4">
    <source>
        <dbReference type="ARBA" id="ARBA00022840"/>
    </source>
</evidence>
<feature type="domain" description="DhaK" evidence="5">
    <location>
        <begin position="7"/>
        <end position="328"/>
    </location>
</feature>
<dbReference type="InterPro" id="IPR004006">
    <property type="entry name" value="DhaK_dom"/>
</dbReference>
<dbReference type="STRING" id="1209989.TepRe1_2221"/>
<evidence type="ECO:0000256" key="2">
    <source>
        <dbReference type="ARBA" id="ARBA00022741"/>
    </source>
</evidence>
<evidence type="ECO:0000256" key="3">
    <source>
        <dbReference type="ARBA" id="ARBA00022777"/>
    </source>
</evidence>
<dbReference type="PROSITE" id="PS51481">
    <property type="entry name" value="DHAK"/>
    <property type="match status" value="1"/>
</dbReference>
<dbReference type="PANTHER" id="PTHR28629:SF4">
    <property type="entry name" value="TRIOKINASE_FMN CYCLASE"/>
    <property type="match status" value="1"/>
</dbReference>
<dbReference type="GO" id="GO:0004371">
    <property type="term" value="F:glycerone kinase activity"/>
    <property type="evidence" value="ECO:0007669"/>
    <property type="project" value="InterPro"/>
</dbReference>
<gene>
    <name evidence="6" type="primary">dhaK</name>
    <name evidence="6" type="ordered locus">TEPIRE1_2389</name>
</gene>
<accession>F4LS04</accession>
<dbReference type="HOGENOM" id="CLU_017054_0_0_9"/>
<dbReference type="GO" id="GO:0019563">
    <property type="term" value="P:glycerol catabolic process"/>
    <property type="evidence" value="ECO:0007669"/>
    <property type="project" value="TreeGrafter"/>
</dbReference>
<protein>
    <submittedName>
        <fullName evidence="6">PTS-dependent dihydroxyacetone kinase,dihydroxyacetone-binding subunit DhaK</fullName>
        <ecNumber evidence="6">2.7.-.-</ecNumber>
    </submittedName>
</protein>
<dbReference type="FunFam" id="3.30.1180.20:FF:000001">
    <property type="entry name" value="Dihydroxyacetone kinase 1"/>
    <property type="match status" value="1"/>
</dbReference>
<dbReference type="GO" id="GO:0005524">
    <property type="term" value="F:ATP binding"/>
    <property type="evidence" value="ECO:0007669"/>
    <property type="project" value="UniProtKB-KW"/>
</dbReference>
<dbReference type="SUPFAM" id="SSF82549">
    <property type="entry name" value="DAK1/DegV-like"/>
    <property type="match status" value="1"/>
</dbReference>
<dbReference type="KEGG" id="tae:TepiRe1_2389"/>
<dbReference type="GO" id="GO:0005829">
    <property type="term" value="C:cytosol"/>
    <property type="evidence" value="ECO:0007669"/>
    <property type="project" value="TreeGrafter"/>
</dbReference>
<dbReference type="InterPro" id="IPR050861">
    <property type="entry name" value="Dihydroxyacetone_Kinase"/>
</dbReference>
<evidence type="ECO:0000256" key="1">
    <source>
        <dbReference type="ARBA" id="ARBA00022679"/>
    </source>
</evidence>
<dbReference type="eggNOG" id="COG2376">
    <property type="taxonomic scope" value="Bacteria"/>
</dbReference>
<evidence type="ECO:0000259" key="5">
    <source>
        <dbReference type="PROSITE" id="PS51481"/>
    </source>
</evidence>
<dbReference type="FunFam" id="3.40.50.10440:FF:000001">
    <property type="entry name" value="Dihydroxyacetone kinase, DhaK subunit"/>
    <property type="match status" value="1"/>
</dbReference>
<dbReference type="OrthoDB" id="9806345at2"/>
<dbReference type="Proteomes" id="UP000010802">
    <property type="component" value="Chromosome"/>
</dbReference>